<dbReference type="Pfam" id="PF13561">
    <property type="entry name" value="adh_short_C2"/>
    <property type="match status" value="1"/>
</dbReference>
<accession>A0A3A5KXD8</accession>
<reference evidence="2 3" key="1">
    <citation type="submission" date="2018-09" db="EMBL/GenBank/DDBJ databases">
        <title>Mesorhizobium carmichaelinearum sp. nov. isolated from Carmichaelinea spp. root nodules in New Zealand.</title>
        <authorList>
            <person name="De Meyer S.E."/>
        </authorList>
    </citation>
    <scope>NUCLEOTIDE SEQUENCE [LARGE SCALE GENOMIC DNA]</scope>
    <source>
        <strain evidence="2 3">ICMP19557</strain>
    </source>
</reference>
<feature type="region of interest" description="Disordered" evidence="1">
    <location>
        <begin position="122"/>
        <end position="143"/>
    </location>
</feature>
<dbReference type="InterPro" id="IPR002347">
    <property type="entry name" value="SDR_fam"/>
</dbReference>
<dbReference type="Gene3D" id="3.40.50.720">
    <property type="entry name" value="NAD(P)-binding Rossmann-like Domain"/>
    <property type="match status" value="1"/>
</dbReference>
<evidence type="ECO:0000313" key="2">
    <source>
        <dbReference type="EMBL" id="RJT41417.1"/>
    </source>
</evidence>
<comment type="caution">
    <text evidence="2">The sequence shown here is derived from an EMBL/GenBank/DDBJ whole genome shotgun (WGS) entry which is preliminary data.</text>
</comment>
<dbReference type="SUPFAM" id="SSF51735">
    <property type="entry name" value="NAD(P)-binding Rossmann-fold domains"/>
    <property type="match status" value="1"/>
</dbReference>
<feature type="region of interest" description="Disordered" evidence="1">
    <location>
        <begin position="26"/>
        <end position="85"/>
    </location>
</feature>
<dbReference type="Proteomes" id="UP000272706">
    <property type="component" value="Unassembled WGS sequence"/>
</dbReference>
<sequence>MPHGNGDVTQVRDFARADDCLRARARRAGSTRCVKAPERESTYPGRSGGATSSTRSIATSRSFRSPSRARSVSGASQNRAPLVGRLGGQERAANLIAFLVSPEASYVSGAVIPVDGGAVAHSAGMPFPKRPDGSARHSVADAN</sequence>
<keyword evidence="3" id="KW-1185">Reference proteome</keyword>
<protein>
    <submittedName>
        <fullName evidence="2">SDR family oxidoreductase</fullName>
    </submittedName>
</protein>
<evidence type="ECO:0000256" key="1">
    <source>
        <dbReference type="SAM" id="MobiDB-lite"/>
    </source>
</evidence>
<feature type="compositionally biased region" description="Basic and acidic residues" evidence="1">
    <location>
        <begin position="129"/>
        <end position="143"/>
    </location>
</feature>
<gene>
    <name evidence="2" type="ORF">D3227_06415</name>
</gene>
<evidence type="ECO:0000313" key="3">
    <source>
        <dbReference type="Proteomes" id="UP000272706"/>
    </source>
</evidence>
<dbReference type="AlphaFoldDB" id="A0A3A5KXD8"/>
<dbReference type="OrthoDB" id="9803333at2"/>
<proteinExistence type="predicted"/>
<dbReference type="InterPro" id="IPR036291">
    <property type="entry name" value="NAD(P)-bd_dom_sf"/>
</dbReference>
<feature type="compositionally biased region" description="Low complexity" evidence="1">
    <location>
        <begin position="49"/>
        <end position="73"/>
    </location>
</feature>
<dbReference type="EMBL" id="QZWZ01000003">
    <property type="protein sequence ID" value="RJT41417.1"/>
    <property type="molecule type" value="Genomic_DNA"/>
</dbReference>
<name>A0A3A5KXD8_9HYPH</name>
<organism evidence="2 3">
    <name type="scientific">Mesorhizobium waimense</name>
    <dbReference type="NCBI Taxonomy" id="1300307"/>
    <lineage>
        <taxon>Bacteria</taxon>
        <taxon>Pseudomonadati</taxon>
        <taxon>Pseudomonadota</taxon>
        <taxon>Alphaproteobacteria</taxon>
        <taxon>Hyphomicrobiales</taxon>
        <taxon>Phyllobacteriaceae</taxon>
        <taxon>Mesorhizobium</taxon>
    </lineage>
</organism>